<dbReference type="Pfam" id="PF26604">
    <property type="entry name" value="CBU_0592"/>
    <property type="match status" value="1"/>
</dbReference>
<dbReference type="RefSeq" id="WP_274494352.1">
    <property type="nucleotide sequence ID" value="NZ_CP118166.1"/>
</dbReference>
<feature type="transmembrane region" description="Helical" evidence="1">
    <location>
        <begin position="6"/>
        <end position="23"/>
    </location>
</feature>
<reference evidence="3" key="1">
    <citation type="submission" date="2023-02" db="EMBL/GenBank/DDBJ databases">
        <title>Genome sequence of Hyphococcus flavus.</title>
        <authorList>
            <person name="Rong J.-C."/>
            <person name="Zhao Q."/>
            <person name="Yi M."/>
            <person name="Wu J.-Y."/>
        </authorList>
    </citation>
    <scope>NUCLEOTIDE SEQUENCE</scope>
    <source>
        <strain evidence="3">MCCC 1K03223</strain>
    </source>
</reference>
<accession>A0AAE9ZDB4</accession>
<organism evidence="3 4">
    <name type="scientific">Hyphococcus flavus</name>
    <dbReference type="NCBI Taxonomy" id="1866326"/>
    <lineage>
        <taxon>Bacteria</taxon>
        <taxon>Pseudomonadati</taxon>
        <taxon>Pseudomonadota</taxon>
        <taxon>Alphaproteobacteria</taxon>
        <taxon>Parvularculales</taxon>
        <taxon>Parvularculaceae</taxon>
        <taxon>Hyphococcus</taxon>
    </lineage>
</organism>
<feature type="transmembrane region" description="Helical" evidence="1">
    <location>
        <begin position="35"/>
        <end position="52"/>
    </location>
</feature>
<name>A0AAE9ZDB4_9PROT</name>
<dbReference type="KEGG" id="hfl:PUV54_04385"/>
<protein>
    <recommendedName>
        <fullName evidence="2">CBU-0592-like domain-containing protein</fullName>
    </recommendedName>
</protein>
<keyword evidence="1" id="KW-1133">Transmembrane helix</keyword>
<evidence type="ECO:0000259" key="2">
    <source>
        <dbReference type="Pfam" id="PF26604"/>
    </source>
</evidence>
<feature type="domain" description="CBU-0592-like" evidence="2">
    <location>
        <begin position="7"/>
        <end position="81"/>
    </location>
</feature>
<evidence type="ECO:0000313" key="4">
    <source>
        <dbReference type="Proteomes" id="UP001214043"/>
    </source>
</evidence>
<dbReference type="NCBIfam" id="NF047864">
    <property type="entry name" value="CBU_0592_membra"/>
    <property type="match status" value="1"/>
</dbReference>
<evidence type="ECO:0000256" key="1">
    <source>
        <dbReference type="SAM" id="Phobius"/>
    </source>
</evidence>
<evidence type="ECO:0000313" key="3">
    <source>
        <dbReference type="EMBL" id="WDI32431.1"/>
    </source>
</evidence>
<dbReference type="Proteomes" id="UP001214043">
    <property type="component" value="Chromosome"/>
</dbReference>
<dbReference type="InterPro" id="IPR058058">
    <property type="entry name" value="CBU_0592-like"/>
</dbReference>
<proteinExistence type="predicted"/>
<dbReference type="EMBL" id="CP118166">
    <property type="protein sequence ID" value="WDI32431.1"/>
    <property type="molecule type" value="Genomic_DNA"/>
</dbReference>
<keyword evidence="1" id="KW-0472">Membrane</keyword>
<dbReference type="AlphaFoldDB" id="A0AAE9ZDB4"/>
<keyword evidence="1" id="KW-0812">Transmembrane</keyword>
<sequence>MTLTIPDFVGFAGVAFIVGTYFLSQIGRMNVNQPLYPALNGIGALLILFSLMHTFNAASFVIEIFWLTISVIGLARSLLGRRG</sequence>
<feature type="transmembrane region" description="Helical" evidence="1">
    <location>
        <begin position="58"/>
        <end position="79"/>
    </location>
</feature>
<keyword evidence="4" id="KW-1185">Reference proteome</keyword>
<gene>
    <name evidence="3" type="ORF">PUV54_04385</name>
</gene>